<feature type="region of interest" description="Disordered" evidence="1">
    <location>
        <begin position="1"/>
        <end position="95"/>
    </location>
</feature>
<proteinExistence type="predicted"/>
<evidence type="ECO:0000313" key="2">
    <source>
        <dbReference type="EMBL" id="CAH2093629.1"/>
    </source>
</evidence>
<evidence type="ECO:0000256" key="1">
    <source>
        <dbReference type="SAM" id="MobiDB-lite"/>
    </source>
</evidence>
<evidence type="ECO:0000313" key="3">
    <source>
        <dbReference type="Proteomes" id="UP001153954"/>
    </source>
</evidence>
<comment type="caution">
    <text evidence="2">The sequence shown here is derived from an EMBL/GenBank/DDBJ whole genome shotgun (WGS) entry which is preliminary data.</text>
</comment>
<feature type="compositionally biased region" description="Gly residues" evidence="1">
    <location>
        <begin position="76"/>
        <end position="95"/>
    </location>
</feature>
<dbReference type="Proteomes" id="UP001153954">
    <property type="component" value="Unassembled WGS sequence"/>
</dbReference>
<keyword evidence="3" id="KW-1185">Reference proteome</keyword>
<sequence>MNERKRVQLEGGGGGGSGGRERRPRAAVRRINQISDRQRQPAPHRARAARGVARSGHLAATKKQGSRRRAPPAPRTGGGPRRAIGRGGRGVGAGAAAGQSFDACRASGCRTERVSVAFAARVRPRPASRRWRVMDLA</sequence>
<dbReference type="AlphaFoldDB" id="A0AAU9U3X5"/>
<accession>A0AAU9U3X5</accession>
<dbReference type="EMBL" id="CAKOGL010000013">
    <property type="protein sequence ID" value="CAH2093629.1"/>
    <property type="molecule type" value="Genomic_DNA"/>
</dbReference>
<gene>
    <name evidence="2" type="ORF">EEDITHA_LOCUS9278</name>
</gene>
<organism evidence="2 3">
    <name type="scientific">Euphydryas editha</name>
    <name type="common">Edith's checkerspot</name>
    <dbReference type="NCBI Taxonomy" id="104508"/>
    <lineage>
        <taxon>Eukaryota</taxon>
        <taxon>Metazoa</taxon>
        <taxon>Ecdysozoa</taxon>
        <taxon>Arthropoda</taxon>
        <taxon>Hexapoda</taxon>
        <taxon>Insecta</taxon>
        <taxon>Pterygota</taxon>
        <taxon>Neoptera</taxon>
        <taxon>Endopterygota</taxon>
        <taxon>Lepidoptera</taxon>
        <taxon>Glossata</taxon>
        <taxon>Ditrysia</taxon>
        <taxon>Papilionoidea</taxon>
        <taxon>Nymphalidae</taxon>
        <taxon>Nymphalinae</taxon>
        <taxon>Euphydryas</taxon>
    </lineage>
</organism>
<reference evidence="2" key="1">
    <citation type="submission" date="2022-03" db="EMBL/GenBank/DDBJ databases">
        <authorList>
            <person name="Tunstrom K."/>
        </authorList>
    </citation>
    <scope>NUCLEOTIDE SEQUENCE</scope>
</reference>
<protein>
    <submittedName>
        <fullName evidence="2">Uncharacterized protein</fullName>
    </submittedName>
</protein>
<name>A0AAU9U3X5_EUPED</name>